<dbReference type="PANTHER" id="PTHR43537:SF24">
    <property type="entry name" value="GLUCONATE OPERON TRANSCRIPTIONAL REPRESSOR"/>
    <property type="match status" value="1"/>
</dbReference>
<dbReference type="OrthoDB" id="8680240at2"/>
<dbReference type="PANTHER" id="PTHR43537">
    <property type="entry name" value="TRANSCRIPTIONAL REGULATOR, GNTR FAMILY"/>
    <property type="match status" value="1"/>
</dbReference>
<keyword evidence="2" id="KW-0238">DNA-binding</keyword>
<dbReference type="PROSITE" id="PS50949">
    <property type="entry name" value="HTH_GNTR"/>
    <property type="match status" value="1"/>
</dbReference>
<dbReference type="CDD" id="cd07377">
    <property type="entry name" value="WHTH_GntR"/>
    <property type="match status" value="1"/>
</dbReference>
<evidence type="ECO:0000259" key="5">
    <source>
        <dbReference type="PROSITE" id="PS50949"/>
    </source>
</evidence>
<feature type="region of interest" description="Disordered" evidence="4">
    <location>
        <begin position="1"/>
        <end position="27"/>
    </location>
</feature>
<dbReference type="SUPFAM" id="SSF48008">
    <property type="entry name" value="GntR ligand-binding domain-like"/>
    <property type="match status" value="1"/>
</dbReference>
<dbReference type="InterPro" id="IPR000524">
    <property type="entry name" value="Tscrpt_reg_HTH_GntR"/>
</dbReference>
<dbReference type="GO" id="GO:0003700">
    <property type="term" value="F:DNA-binding transcription factor activity"/>
    <property type="evidence" value="ECO:0007669"/>
    <property type="project" value="InterPro"/>
</dbReference>
<evidence type="ECO:0000256" key="1">
    <source>
        <dbReference type="ARBA" id="ARBA00023015"/>
    </source>
</evidence>
<accession>A0A378TM15</accession>
<protein>
    <submittedName>
        <fullName evidence="6">Transcriptional regulator</fullName>
    </submittedName>
</protein>
<reference evidence="6 7" key="1">
    <citation type="submission" date="2018-06" db="EMBL/GenBank/DDBJ databases">
        <authorList>
            <consortium name="Pathogen Informatics"/>
            <person name="Doyle S."/>
        </authorList>
    </citation>
    <scope>NUCLEOTIDE SEQUENCE [LARGE SCALE GENOMIC DNA]</scope>
    <source>
        <strain evidence="6 7">NCTC10821</strain>
    </source>
</reference>
<dbReference type="Pfam" id="PF07729">
    <property type="entry name" value="FCD"/>
    <property type="match status" value="1"/>
</dbReference>
<dbReference type="EMBL" id="UGQT01000001">
    <property type="protein sequence ID" value="STZ61828.1"/>
    <property type="molecule type" value="Genomic_DNA"/>
</dbReference>
<evidence type="ECO:0000256" key="3">
    <source>
        <dbReference type="ARBA" id="ARBA00023163"/>
    </source>
</evidence>
<dbReference type="InterPro" id="IPR036388">
    <property type="entry name" value="WH-like_DNA-bd_sf"/>
</dbReference>
<dbReference type="AlphaFoldDB" id="A0A378TM15"/>
<organism evidence="6 7">
    <name type="scientific">Mycolicibacterium tokaiense</name>
    <dbReference type="NCBI Taxonomy" id="39695"/>
    <lineage>
        <taxon>Bacteria</taxon>
        <taxon>Bacillati</taxon>
        <taxon>Actinomycetota</taxon>
        <taxon>Actinomycetes</taxon>
        <taxon>Mycobacteriales</taxon>
        <taxon>Mycobacteriaceae</taxon>
        <taxon>Mycolicibacterium</taxon>
    </lineage>
</organism>
<dbReference type="Pfam" id="PF00392">
    <property type="entry name" value="GntR"/>
    <property type="match status" value="1"/>
</dbReference>
<dbReference type="SUPFAM" id="SSF46785">
    <property type="entry name" value="Winged helix' DNA-binding domain"/>
    <property type="match status" value="1"/>
</dbReference>
<dbReference type="SMART" id="SM00345">
    <property type="entry name" value="HTH_GNTR"/>
    <property type="match status" value="1"/>
</dbReference>
<gene>
    <name evidence="6" type="primary">ydfH_13</name>
    <name evidence="6" type="ORF">NCTC10821_05389</name>
</gene>
<name>A0A378TM15_9MYCO</name>
<dbReference type="RefSeq" id="WP_115280666.1">
    <property type="nucleotide sequence ID" value="NZ_AP022600.1"/>
</dbReference>
<evidence type="ECO:0000313" key="7">
    <source>
        <dbReference type="Proteomes" id="UP000254978"/>
    </source>
</evidence>
<sequence length="244" mass="26966">MGAESVGRGGAGSSEEDPPPGGSDDDLRLLAARRSQGHQSIGSMVYDILKEAILDGTLRPGLKLRQEVLAEKIGVSRVPVRSALIQLGADGLVQLRGRRSAVVRSITAAQVREIYELRAVLESHAVRVSMVGMTSQRLARLRELAQVVDAEQEGPEFVDARSEFYAELYDATNNPTLWELIEQLRLKVGRYLLGWRMVEVTPHSHESLLEAVSRNDVDTAVRDICHHLELVRDGVLEKLEDETP</sequence>
<dbReference type="Proteomes" id="UP000254978">
    <property type="component" value="Unassembled WGS sequence"/>
</dbReference>
<keyword evidence="3" id="KW-0804">Transcription</keyword>
<evidence type="ECO:0000256" key="4">
    <source>
        <dbReference type="SAM" id="MobiDB-lite"/>
    </source>
</evidence>
<dbReference type="InterPro" id="IPR008920">
    <property type="entry name" value="TF_FadR/GntR_C"/>
</dbReference>
<dbReference type="GO" id="GO:0003677">
    <property type="term" value="F:DNA binding"/>
    <property type="evidence" value="ECO:0007669"/>
    <property type="project" value="UniProtKB-KW"/>
</dbReference>
<dbReference type="InterPro" id="IPR036390">
    <property type="entry name" value="WH_DNA-bd_sf"/>
</dbReference>
<evidence type="ECO:0000256" key="2">
    <source>
        <dbReference type="ARBA" id="ARBA00023125"/>
    </source>
</evidence>
<dbReference type="InterPro" id="IPR011711">
    <property type="entry name" value="GntR_C"/>
</dbReference>
<feature type="domain" description="HTH gntR-type" evidence="5">
    <location>
        <begin position="39"/>
        <end position="106"/>
    </location>
</feature>
<evidence type="ECO:0000313" key="6">
    <source>
        <dbReference type="EMBL" id="STZ61828.1"/>
    </source>
</evidence>
<keyword evidence="7" id="KW-1185">Reference proteome</keyword>
<dbReference type="Gene3D" id="1.20.120.530">
    <property type="entry name" value="GntR ligand-binding domain-like"/>
    <property type="match status" value="1"/>
</dbReference>
<keyword evidence="1" id="KW-0805">Transcription regulation</keyword>
<proteinExistence type="predicted"/>
<dbReference type="SMART" id="SM00895">
    <property type="entry name" value="FCD"/>
    <property type="match status" value="1"/>
</dbReference>
<dbReference type="Gene3D" id="1.10.10.10">
    <property type="entry name" value="Winged helix-like DNA-binding domain superfamily/Winged helix DNA-binding domain"/>
    <property type="match status" value="1"/>
</dbReference>